<feature type="compositionally biased region" description="Basic and acidic residues" evidence="3">
    <location>
        <begin position="138"/>
        <end position="149"/>
    </location>
</feature>
<feature type="region of interest" description="Disordered" evidence="3">
    <location>
        <begin position="258"/>
        <end position="302"/>
    </location>
</feature>
<feature type="region of interest" description="Disordered" evidence="3">
    <location>
        <begin position="544"/>
        <end position="564"/>
    </location>
</feature>
<feature type="region of interest" description="Disordered" evidence="3">
    <location>
        <begin position="109"/>
        <end position="236"/>
    </location>
</feature>
<keyword evidence="2" id="KW-0539">Nucleus</keyword>
<name>A0AAN9T345_9HEMI</name>
<dbReference type="SMART" id="SM00300">
    <property type="entry name" value="ChSh"/>
    <property type="match status" value="1"/>
</dbReference>
<feature type="compositionally biased region" description="Basic residues" evidence="3">
    <location>
        <begin position="150"/>
        <end position="168"/>
    </location>
</feature>
<feature type="compositionally biased region" description="Basic and acidic residues" evidence="3">
    <location>
        <begin position="342"/>
        <end position="357"/>
    </location>
</feature>
<gene>
    <name evidence="5" type="ORF">V9T40_014677</name>
</gene>
<feature type="compositionally biased region" description="Basic and acidic residues" evidence="3">
    <location>
        <begin position="291"/>
        <end position="302"/>
    </location>
</feature>
<dbReference type="SUPFAM" id="SSF54160">
    <property type="entry name" value="Chromo domain-like"/>
    <property type="match status" value="1"/>
</dbReference>
<evidence type="ECO:0000313" key="6">
    <source>
        <dbReference type="Proteomes" id="UP001367676"/>
    </source>
</evidence>
<dbReference type="GO" id="GO:0005634">
    <property type="term" value="C:nucleus"/>
    <property type="evidence" value="ECO:0007669"/>
    <property type="project" value="UniProtKB-SubCell"/>
</dbReference>
<evidence type="ECO:0000256" key="2">
    <source>
        <dbReference type="ARBA" id="ARBA00023242"/>
    </source>
</evidence>
<evidence type="ECO:0000256" key="1">
    <source>
        <dbReference type="ARBA" id="ARBA00004123"/>
    </source>
</evidence>
<dbReference type="InterPro" id="IPR008251">
    <property type="entry name" value="Chromo_shadow_dom"/>
</dbReference>
<dbReference type="Pfam" id="PF01393">
    <property type="entry name" value="Chromo_shadow"/>
    <property type="match status" value="1"/>
</dbReference>
<feature type="compositionally biased region" description="Basic and acidic residues" evidence="3">
    <location>
        <begin position="395"/>
        <end position="405"/>
    </location>
</feature>
<evidence type="ECO:0000313" key="5">
    <source>
        <dbReference type="EMBL" id="KAK7571073.1"/>
    </source>
</evidence>
<feature type="domain" description="Chromo shadow" evidence="4">
    <location>
        <begin position="575"/>
        <end position="638"/>
    </location>
</feature>
<comment type="subcellular location">
    <subcellularLocation>
        <location evidence="1">Nucleus</location>
    </subcellularLocation>
</comment>
<evidence type="ECO:0000259" key="4">
    <source>
        <dbReference type="SMART" id="SM00300"/>
    </source>
</evidence>
<dbReference type="InterPro" id="IPR016197">
    <property type="entry name" value="Chromo-like_dom_sf"/>
</dbReference>
<evidence type="ECO:0000256" key="3">
    <source>
        <dbReference type="SAM" id="MobiDB-lite"/>
    </source>
</evidence>
<dbReference type="GO" id="GO:0005694">
    <property type="term" value="C:chromosome"/>
    <property type="evidence" value="ECO:0007669"/>
    <property type="project" value="UniProtKB-ARBA"/>
</dbReference>
<dbReference type="AlphaFoldDB" id="A0AAN9T345"/>
<keyword evidence="6" id="KW-1185">Reference proteome</keyword>
<dbReference type="Proteomes" id="UP001367676">
    <property type="component" value="Unassembled WGS sequence"/>
</dbReference>
<feature type="compositionally biased region" description="Basic and acidic residues" evidence="3">
    <location>
        <begin position="227"/>
        <end position="236"/>
    </location>
</feature>
<proteinExistence type="predicted"/>
<accession>A0AAN9T345</accession>
<feature type="compositionally biased region" description="Basic and acidic residues" evidence="3">
    <location>
        <begin position="451"/>
        <end position="462"/>
    </location>
</feature>
<feature type="compositionally biased region" description="Basic and acidic residues" evidence="3">
    <location>
        <begin position="544"/>
        <end position="560"/>
    </location>
</feature>
<organism evidence="5 6">
    <name type="scientific">Parthenolecanium corni</name>
    <dbReference type="NCBI Taxonomy" id="536013"/>
    <lineage>
        <taxon>Eukaryota</taxon>
        <taxon>Metazoa</taxon>
        <taxon>Ecdysozoa</taxon>
        <taxon>Arthropoda</taxon>
        <taxon>Hexapoda</taxon>
        <taxon>Insecta</taxon>
        <taxon>Pterygota</taxon>
        <taxon>Neoptera</taxon>
        <taxon>Paraneoptera</taxon>
        <taxon>Hemiptera</taxon>
        <taxon>Sternorrhyncha</taxon>
        <taxon>Coccoidea</taxon>
        <taxon>Coccidae</taxon>
        <taxon>Parthenolecanium</taxon>
    </lineage>
</organism>
<comment type="caution">
    <text evidence="5">The sequence shown here is derived from an EMBL/GenBank/DDBJ whole genome shotgun (WGS) entry which is preliminary data.</text>
</comment>
<dbReference type="Gene3D" id="2.40.50.40">
    <property type="match status" value="1"/>
</dbReference>
<feature type="compositionally biased region" description="Low complexity" evidence="3">
    <location>
        <begin position="358"/>
        <end position="368"/>
    </location>
</feature>
<reference evidence="5 6" key="1">
    <citation type="submission" date="2024-03" db="EMBL/GenBank/DDBJ databases">
        <title>Adaptation during the transition from Ophiocordyceps entomopathogen to insect associate is accompanied by gene loss and intensified selection.</title>
        <authorList>
            <person name="Ward C.M."/>
            <person name="Onetto C.A."/>
            <person name="Borneman A.R."/>
        </authorList>
    </citation>
    <scope>NUCLEOTIDE SEQUENCE [LARGE SCALE GENOMIC DNA]</scope>
    <source>
        <strain evidence="5">AWRI1</strain>
        <tissue evidence="5">Single Adult Female</tissue>
    </source>
</reference>
<feature type="region of interest" description="Disordered" evidence="3">
    <location>
        <begin position="335"/>
        <end position="512"/>
    </location>
</feature>
<sequence>MLPPRWRGLKFSFSSICLGHVFDIVNHKLFAYIGLFESWHSDPYSIFQQGFQVAEAGNVSCHIQSDPSSFVTKLLESWYPICHHTLFDCCILKSDDDVEIVSIDLDDNDSAHGSGEQRLDDSENVFITRNKKNYKTSRNSDETKDESSKKLVRRRRNQFGQRAAKRKSVPIFESDEESPKNRVRKKNRRSSDSDFEPATKRVKKLHDTSDSDDECSNKRAQKKRKDTVHSDEESFKKRVRKKNISIFDSDRKLLKKRIMKKHESTSDSDEEAFKKRFPKKHESTVDSNEESSEKCVQKKHHDGVVDSVEKWVSKLADDEKDQSFAKNVLEVTMSRKRMKVAPRRERVTAEKCDRADESTSSVVVSGSDLDSDKEKPNSSFTEVSKTPRKRLKVAPKRERVTADKYDEADESTSRAVESGSDLDSDNEKRKSSSTEVSKTTTPMKRLQVVLMREKVTPDKCDNADEATSSAVKSGSDLASDDEKPKRFSTEVSNTSMPRKRKKEAPTREHQPINLMKADEVDDLLDICIPVCNDSCVDSKENVVDCNNEKTESSPKEKSAETEEDKYDFVTVPEQSAFELGFKAKRIIGLTNYGVGGLKCLVEFHGREQTELVMNDTIREYCPELLIKFFEKHITWTKTEG</sequence>
<dbReference type="CDD" id="cd00034">
    <property type="entry name" value="CSD"/>
    <property type="match status" value="1"/>
</dbReference>
<protein>
    <recommendedName>
        <fullName evidence="4">Chromo shadow domain-containing protein</fullName>
    </recommendedName>
</protein>
<dbReference type="EMBL" id="JBBCAQ010000041">
    <property type="protein sequence ID" value="KAK7571073.1"/>
    <property type="molecule type" value="Genomic_DNA"/>
</dbReference>